<keyword evidence="5" id="KW-1185">Reference proteome</keyword>
<dbReference type="PANTHER" id="PTHR11748">
    <property type="entry name" value="D-LACTATE DEHYDROGENASE"/>
    <property type="match status" value="1"/>
</dbReference>
<dbReference type="PANTHER" id="PTHR11748:SF103">
    <property type="entry name" value="GLYCOLATE OXIDASE SUBUNIT GLCE"/>
    <property type="match status" value="1"/>
</dbReference>
<evidence type="ECO:0000256" key="1">
    <source>
        <dbReference type="ARBA" id="ARBA00022630"/>
    </source>
</evidence>
<comment type="caution">
    <text evidence="4">The sequence shown here is derived from an EMBL/GenBank/DDBJ whole genome shotgun (WGS) entry which is preliminary data.</text>
</comment>
<dbReference type="EMBL" id="JAUSVY010000014">
    <property type="protein sequence ID" value="MDQ0507186.1"/>
    <property type="molecule type" value="Genomic_DNA"/>
</dbReference>
<dbReference type="SUPFAM" id="SSF55103">
    <property type="entry name" value="FAD-linked oxidases, C-terminal domain"/>
    <property type="match status" value="1"/>
</dbReference>
<evidence type="ECO:0000313" key="4">
    <source>
        <dbReference type="EMBL" id="MDQ0507186.1"/>
    </source>
</evidence>
<dbReference type="InterPro" id="IPR036318">
    <property type="entry name" value="FAD-bd_PCMH-like_sf"/>
</dbReference>
<dbReference type="Proteomes" id="UP001241747">
    <property type="component" value="Unassembled WGS sequence"/>
</dbReference>
<accession>A0ABU0LJ70</accession>
<protein>
    <submittedName>
        <fullName evidence="4">Glycolate oxidase FAD binding subunit</fullName>
    </submittedName>
</protein>
<feature type="domain" description="FAD-binding PCMH-type" evidence="3">
    <location>
        <begin position="1"/>
        <end position="186"/>
    </location>
</feature>
<dbReference type="InterPro" id="IPR016164">
    <property type="entry name" value="FAD-linked_Oxase-like_C"/>
</dbReference>
<dbReference type="InterPro" id="IPR016166">
    <property type="entry name" value="FAD-bd_PCMH"/>
</dbReference>
<dbReference type="Gene3D" id="3.30.465.10">
    <property type="match status" value="1"/>
</dbReference>
<keyword evidence="2" id="KW-0274">FAD</keyword>
<dbReference type="SUPFAM" id="SSF56176">
    <property type="entry name" value="FAD-binding/transporter-associated domain-like"/>
    <property type="match status" value="1"/>
</dbReference>
<evidence type="ECO:0000256" key="2">
    <source>
        <dbReference type="ARBA" id="ARBA00022827"/>
    </source>
</evidence>
<gene>
    <name evidence="4" type="ORF">QOZ94_004002</name>
</gene>
<reference evidence="4 5" key="1">
    <citation type="submission" date="2023-07" db="EMBL/GenBank/DDBJ databases">
        <title>Genomic Encyclopedia of Type Strains, Phase IV (KMG-IV): sequencing the most valuable type-strain genomes for metagenomic binning, comparative biology and taxonomic classification.</title>
        <authorList>
            <person name="Goeker M."/>
        </authorList>
    </citation>
    <scope>NUCLEOTIDE SEQUENCE [LARGE SCALE GENOMIC DNA]</scope>
    <source>
        <strain evidence="4 5">DSM 3770</strain>
    </source>
</reference>
<dbReference type="RefSeq" id="WP_307500712.1">
    <property type="nucleotide sequence ID" value="NZ_JABWGX010000018.1"/>
</dbReference>
<dbReference type="Pfam" id="PF01565">
    <property type="entry name" value="FAD_binding_4"/>
    <property type="match status" value="1"/>
</dbReference>
<evidence type="ECO:0000313" key="5">
    <source>
        <dbReference type="Proteomes" id="UP001241747"/>
    </source>
</evidence>
<organism evidence="4 5">
    <name type="scientific">Xanthobacter agilis</name>
    <dbReference type="NCBI Taxonomy" id="47492"/>
    <lineage>
        <taxon>Bacteria</taxon>
        <taxon>Pseudomonadati</taxon>
        <taxon>Pseudomonadota</taxon>
        <taxon>Alphaproteobacteria</taxon>
        <taxon>Hyphomicrobiales</taxon>
        <taxon>Xanthobacteraceae</taxon>
        <taxon>Xanthobacter</taxon>
    </lineage>
</organism>
<sequence>MDVMRETLLPRDEQDVAEAVATAFARHQTLEVIGAGSKRAFGRATAADAVLDVSALTGVTLYEPEELVLSARCGTPVREIEDLLAARGQMLAFEPMDLGPVLGGAPRAGTLGGLFAVNIAGPRRISAGGVRDHALGLRAVSGRGELFKAGGRVVKNVTGYDLPRLFAGAFGTLGVATEITLKVLPRPETECTLLVPHLSPHRAAEAMSAAMGSPCEVSGAAFAPAGVAGRMPGLNARDTVALRLEGVAPSVQARRDLLRRVLAPFGGAEILDADASAALWRSVRDAAPFAAQDTGGDTGAFTGAFIGALWRLSTAPTAGPPLAARLADTLGAETYCDWAGGLVWLALPDADAAADQVRAALAPHGGHATLVRATAAERARVAVFQPLDGALAALTERVKASFDPAGVLNPGRMHDGW</sequence>
<dbReference type="NCBIfam" id="NF008439">
    <property type="entry name" value="PRK11282.1"/>
    <property type="match status" value="1"/>
</dbReference>
<name>A0ABU0LJ70_XANAG</name>
<evidence type="ECO:0000259" key="3">
    <source>
        <dbReference type="PROSITE" id="PS51387"/>
    </source>
</evidence>
<dbReference type="InterPro" id="IPR006094">
    <property type="entry name" value="Oxid_FAD_bind_N"/>
</dbReference>
<proteinExistence type="predicted"/>
<keyword evidence="1" id="KW-0285">Flavoprotein</keyword>
<dbReference type="InterPro" id="IPR016169">
    <property type="entry name" value="FAD-bd_PCMH_sub2"/>
</dbReference>
<dbReference type="PROSITE" id="PS51387">
    <property type="entry name" value="FAD_PCMH"/>
    <property type="match status" value="1"/>
</dbReference>